<sequence>VPIFSFVAPSRTKARLPSAPFSSALWPLLVIPGSYQLGRLPPRPQLRGLISHVVCRFVWVVLRPFLRFPQVRARFCRFISSSFTTARSRR</sequence>
<gene>
    <name evidence="1" type="primary">WBGene00281069</name>
</gene>
<evidence type="ECO:0000313" key="2">
    <source>
        <dbReference type="Proteomes" id="UP000005239"/>
    </source>
</evidence>
<dbReference type="AlphaFoldDB" id="A0A2A6BW63"/>
<accession>A0A8R1Z0U3</accession>
<name>A0A2A6BW63_PRIPA</name>
<reference evidence="1" key="2">
    <citation type="submission" date="2022-06" db="UniProtKB">
        <authorList>
            <consortium name="EnsemblMetazoa"/>
        </authorList>
    </citation>
    <scope>IDENTIFICATION</scope>
    <source>
        <strain evidence="1">PS312</strain>
    </source>
</reference>
<protein>
    <submittedName>
        <fullName evidence="1">Uncharacterized protein</fullName>
    </submittedName>
</protein>
<dbReference type="Proteomes" id="UP000005239">
    <property type="component" value="Unassembled WGS sequence"/>
</dbReference>
<reference evidence="2" key="1">
    <citation type="journal article" date="2008" name="Nat. Genet.">
        <title>The Pristionchus pacificus genome provides a unique perspective on nematode lifestyle and parasitism.</title>
        <authorList>
            <person name="Dieterich C."/>
            <person name="Clifton S.W."/>
            <person name="Schuster L.N."/>
            <person name="Chinwalla A."/>
            <person name="Delehaunty K."/>
            <person name="Dinkelacker I."/>
            <person name="Fulton L."/>
            <person name="Fulton R."/>
            <person name="Godfrey J."/>
            <person name="Minx P."/>
            <person name="Mitreva M."/>
            <person name="Roeseler W."/>
            <person name="Tian H."/>
            <person name="Witte H."/>
            <person name="Yang S.P."/>
            <person name="Wilson R.K."/>
            <person name="Sommer R.J."/>
        </authorList>
    </citation>
    <scope>NUCLEOTIDE SEQUENCE [LARGE SCALE GENOMIC DNA]</scope>
    <source>
        <strain evidence="2">PS312</strain>
    </source>
</reference>
<proteinExistence type="predicted"/>
<evidence type="ECO:0000313" key="1">
    <source>
        <dbReference type="EnsemblMetazoa" id="PPA42700.1"/>
    </source>
</evidence>
<dbReference type="EnsemblMetazoa" id="PPA42700.1">
    <property type="protein sequence ID" value="PPA42700.1"/>
    <property type="gene ID" value="WBGene00281069"/>
</dbReference>
<keyword evidence="2" id="KW-1185">Reference proteome</keyword>
<organism evidence="1 2">
    <name type="scientific">Pristionchus pacificus</name>
    <name type="common">Parasitic nematode worm</name>
    <dbReference type="NCBI Taxonomy" id="54126"/>
    <lineage>
        <taxon>Eukaryota</taxon>
        <taxon>Metazoa</taxon>
        <taxon>Ecdysozoa</taxon>
        <taxon>Nematoda</taxon>
        <taxon>Chromadorea</taxon>
        <taxon>Rhabditida</taxon>
        <taxon>Rhabditina</taxon>
        <taxon>Diplogasteromorpha</taxon>
        <taxon>Diplogasteroidea</taxon>
        <taxon>Neodiplogasteridae</taxon>
        <taxon>Pristionchus</taxon>
    </lineage>
</organism>
<accession>A0A2A6BW63</accession>